<dbReference type="AlphaFoldDB" id="A0ABD0ZDF2"/>
<organism evidence="4 5">
    <name type="scientific">Ranatra chinensis</name>
    <dbReference type="NCBI Taxonomy" id="642074"/>
    <lineage>
        <taxon>Eukaryota</taxon>
        <taxon>Metazoa</taxon>
        <taxon>Ecdysozoa</taxon>
        <taxon>Arthropoda</taxon>
        <taxon>Hexapoda</taxon>
        <taxon>Insecta</taxon>
        <taxon>Pterygota</taxon>
        <taxon>Neoptera</taxon>
        <taxon>Paraneoptera</taxon>
        <taxon>Hemiptera</taxon>
        <taxon>Heteroptera</taxon>
        <taxon>Panheteroptera</taxon>
        <taxon>Nepomorpha</taxon>
        <taxon>Nepidae</taxon>
        <taxon>Ranatrinae</taxon>
        <taxon>Ranatra</taxon>
    </lineage>
</organism>
<feature type="transmembrane region" description="Helical" evidence="2">
    <location>
        <begin position="500"/>
        <end position="522"/>
    </location>
</feature>
<dbReference type="InterPro" id="IPR011701">
    <property type="entry name" value="MFS"/>
</dbReference>
<protein>
    <recommendedName>
        <fullName evidence="3">Major facilitator superfamily (MFS) profile domain-containing protein</fullName>
    </recommendedName>
</protein>
<name>A0ABD0ZDF2_9HEMI</name>
<proteinExistence type="predicted"/>
<sequence>MLIPGTIKSFGVLFVEFIEVFEATPVEASWIPALCYFLYCSLGPLASYLSVKFSYRTVTLLGGVFASAGMILSYFASSIIYLYFSYGVLVGTGAGLSFPPGIFIVTSYFVKYRGFANGLAISGSAIGSIILPPFLRYLLENFGYRGAVLIMGGITLNVLVGALLYEPVQKHMKLVKVVKESKNESENEEKLLEFIPQKTESVERKDSNTVVVATFKPSVKLESECKERLIDNGSTRTRKISCGAGFGKSALSLDAGPMSRKVSSCSYRGGMGVGSTGHLSRKTSAYARPMGIGSTAQMTRNFSVASNMSSSSFRYVSTAFHGSTLVGLHPEFSSTLNIKPAKKSPNCFNCLRLFRSSKPEKKIQPKTESNKSFSIIILISNASNAIGYTNFTILVPSYAISIGFDKSQASYLLSVVAALDLVGRIGGSALSDFLKIDKKIYFVGGLLISGLSLAFLPFFTSYNNVAIFCAIFGLASGTYVGITAVIMVDMLGEELLASSYGISLFINGLLQLAGPPLCGLIYEQINEYGLIFNGLGLSLVIGAGVWGFVPLFKTKETY</sequence>
<gene>
    <name evidence="4" type="ORF">AAG570_008910</name>
</gene>
<feature type="transmembrane region" description="Helical" evidence="2">
    <location>
        <begin position="147"/>
        <end position="165"/>
    </location>
</feature>
<feature type="transmembrane region" description="Helical" evidence="2">
    <location>
        <begin position="58"/>
        <end position="84"/>
    </location>
</feature>
<dbReference type="Pfam" id="PF07690">
    <property type="entry name" value="MFS_1"/>
    <property type="match status" value="2"/>
</dbReference>
<dbReference type="InterPro" id="IPR050327">
    <property type="entry name" value="Proton-linked_MCT"/>
</dbReference>
<dbReference type="GO" id="GO:0016020">
    <property type="term" value="C:membrane"/>
    <property type="evidence" value="ECO:0007669"/>
    <property type="project" value="UniProtKB-SubCell"/>
</dbReference>
<feature type="transmembrane region" description="Helical" evidence="2">
    <location>
        <begin position="117"/>
        <end position="135"/>
    </location>
</feature>
<reference evidence="4 5" key="1">
    <citation type="submission" date="2024-07" db="EMBL/GenBank/DDBJ databases">
        <title>Chromosome-level genome assembly of the water stick insect Ranatra chinensis (Heteroptera: Nepidae).</title>
        <authorList>
            <person name="Liu X."/>
        </authorList>
    </citation>
    <scope>NUCLEOTIDE SEQUENCE [LARGE SCALE GENOMIC DNA]</scope>
    <source>
        <strain evidence="4">Cailab_2021Rc</strain>
        <tissue evidence="4">Muscle</tissue>
    </source>
</reference>
<dbReference type="InterPro" id="IPR036259">
    <property type="entry name" value="MFS_trans_sf"/>
</dbReference>
<evidence type="ECO:0000256" key="2">
    <source>
        <dbReference type="SAM" id="Phobius"/>
    </source>
</evidence>
<dbReference type="FunFam" id="1.20.1250.20:FF:000320">
    <property type="entry name" value="Monocarboxylate transporter"/>
    <property type="match status" value="1"/>
</dbReference>
<evidence type="ECO:0000259" key="3">
    <source>
        <dbReference type="PROSITE" id="PS50850"/>
    </source>
</evidence>
<evidence type="ECO:0000256" key="1">
    <source>
        <dbReference type="ARBA" id="ARBA00004141"/>
    </source>
</evidence>
<dbReference type="PANTHER" id="PTHR11360">
    <property type="entry name" value="MONOCARBOXYLATE TRANSPORTER"/>
    <property type="match status" value="1"/>
</dbReference>
<dbReference type="SUPFAM" id="SSF103473">
    <property type="entry name" value="MFS general substrate transporter"/>
    <property type="match status" value="1"/>
</dbReference>
<dbReference type="Gene3D" id="1.20.1250.20">
    <property type="entry name" value="MFS general substrate transporter like domains"/>
    <property type="match status" value="2"/>
</dbReference>
<evidence type="ECO:0000313" key="4">
    <source>
        <dbReference type="EMBL" id="KAL1138848.1"/>
    </source>
</evidence>
<feature type="domain" description="Major facilitator superfamily (MFS) profile" evidence="3">
    <location>
        <begin position="1"/>
        <end position="558"/>
    </location>
</feature>
<keyword evidence="5" id="KW-1185">Reference proteome</keyword>
<dbReference type="PROSITE" id="PS50850">
    <property type="entry name" value="MFS"/>
    <property type="match status" value="1"/>
</dbReference>
<feature type="transmembrane region" description="Helical" evidence="2">
    <location>
        <begin position="528"/>
        <end position="552"/>
    </location>
</feature>
<evidence type="ECO:0000313" key="5">
    <source>
        <dbReference type="Proteomes" id="UP001558652"/>
    </source>
</evidence>
<dbReference type="Proteomes" id="UP001558652">
    <property type="component" value="Unassembled WGS sequence"/>
</dbReference>
<keyword evidence="2" id="KW-1133">Transmembrane helix</keyword>
<keyword evidence="2" id="KW-0472">Membrane</keyword>
<comment type="caution">
    <text evidence="4">The sequence shown here is derived from an EMBL/GenBank/DDBJ whole genome shotgun (WGS) entry which is preliminary data.</text>
</comment>
<feature type="transmembrane region" description="Helical" evidence="2">
    <location>
        <begin position="90"/>
        <end position="110"/>
    </location>
</feature>
<feature type="transmembrane region" description="Helical" evidence="2">
    <location>
        <begin position="465"/>
        <end position="488"/>
    </location>
</feature>
<dbReference type="EMBL" id="JBFDAA010000003">
    <property type="protein sequence ID" value="KAL1138848.1"/>
    <property type="molecule type" value="Genomic_DNA"/>
</dbReference>
<dbReference type="PANTHER" id="PTHR11360:SF293">
    <property type="entry name" value="HERMES, ISOFORM A"/>
    <property type="match status" value="1"/>
</dbReference>
<feature type="transmembrane region" description="Helical" evidence="2">
    <location>
        <begin position="440"/>
        <end position="459"/>
    </location>
</feature>
<keyword evidence="2" id="KW-0812">Transmembrane</keyword>
<accession>A0ABD0ZDF2</accession>
<feature type="transmembrane region" description="Helical" evidence="2">
    <location>
        <begin position="30"/>
        <end position="51"/>
    </location>
</feature>
<dbReference type="InterPro" id="IPR020846">
    <property type="entry name" value="MFS_dom"/>
</dbReference>
<comment type="subcellular location">
    <subcellularLocation>
        <location evidence="1">Membrane</location>
        <topology evidence="1">Multi-pass membrane protein</topology>
    </subcellularLocation>
</comment>